<feature type="transmembrane region" description="Helical" evidence="6">
    <location>
        <begin position="346"/>
        <end position="365"/>
    </location>
</feature>
<dbReference type="EMBL" id="JAGIOC010000002">
    <property type="protein sequence ID" value="MBP2411164.1"/>
    <property type="molecule type" value="Genomic_DNA"/>
</dbReference>
<evidence type="ECO:0008006" key="9">
    <source>
        <dbReference type="Google" id="ProtNLM"/>
    </source>
</evidence>
<organism evidence="7 8">
    <name type="scientific">Brachybacterium fresconis</name>
    <dbReference type="NCBI Taxonomy" id="173363"/>
    <lineage>
        <taxon>Bacteria</taxon>
        <taxon>Bacillati</taxon>
        <taxon>Actinomycetota</taxon>
        <taxon>Actinomycetes</taxon>
        <taxon>Micrococcales</taxon>
        <taxon>Dermabacteraceae</taxon>
        <taxon>Brachybacterium</taxon>
    </lineage>
</organism>
<keyword evidence="3 6" id="KW-0812">Transmembrane</keyword>
<gene>
    <name evidence="7" type="ORF">JOF44_004131</name>
</gene>
<feature type="transmembrane region" description="Helical" evidence="6">
    <location>
        <begin position="194"/>
        <end position="215"/>
    </location>
</feature>
<dbReference type="PANTHER" id="PTHR23513:SF11">
    <property type="entry name" value="STAPHYLOFERRIN A TRANSPORTER"/>
    <property type="match status" value="1"/>
</dbReference>
<feature type="transmembrane region" description="Helical" evidence="6">
    <location>
        <begin position="319"/>
        <end position="340"/>
    </location>
</feature>
<evidence type="ECO:0000256" key="5">
    <source>
        <dbReference type="ARBA" id="ARBA00023136"/>
    </source>
</evidence>
<evidence type="ECO:0000256" key="4">
    <source>
        <dbReference type="ARBA" id="ARBA00022989"/>
    </source>
</evidence>
<accession>A0ABS4YQY6</accession>
<dbReference type="InterPro" id="IPR011701">
    <property type="entry name" value="MFS"/>
</dbReference>
<dbReference type="InterPro" id="IPR036259">
    <property type="entry name" value="MFS_trans_sf"/>
</dbReference>
<dbReference type="SUPFAM" id="SSF103473">
    <property type="entry name" value="MFS general substrate transporter"/>
    <property type="match status" value="1"/>
</dbReference>
<evidence type="ECO:0000256" key="1">
    <source>
        <dbReference type="ARBA" id="ARBA00004651"/>
    </source>
</evidence>
<keyword evidence="8" id="KW-1185">Reference proteome</keyword>
<feature type="transmembrane region" description="Helical" evidence="6">
    <location>
        <begin position="235"/>
        <end position="251"/>
    </location>
</feature>
<evidence type="ECO:0000256" key="3">
    <source>
        <dbReference type="ARBA" id="ARBA00022692"/>
    </source>
</evidence>
<keyword evidence="4 6" id="KW-1133">Transmembrane helix</keyword>
<feature type="transmembrane region" description="Helical" evidence="6">
    <location>
        <begin position="16"/>
        <end position="36"/>
    </location>
</feature>
<keyword evidence="2" id="KW-1003">Cell membrane</keyword>
<dbReference type="Proteomes" id="UP000698222">
    <property type="component" value="Unassembled WGS sequence"/>
</dbReference>
<reference evidence="7 8" key="1">
    <citation type="submission" date="2021-03" db="EMBL/GenBank/DDBJ databases">
        <title>Sequencing the genomes of 1000 actinobacteria strains.</title>
        <authorList>
            <person name="Klenk H.-P."/>
        </authorList>
    </citation>
    <scope>NUCLEOTIDE SEQUENCE [LARGE SCALE GENOMIC DNA]</scope>
    <source>
        <strain evidence="7 8">DSM 14564</strain>
    </source>
</reference>
<name>A0ABS4YQY6_9MICO</name>
<dbReference type="PANTHER" id="PTHR23513">
    <property type="entry name" value="INTEGRAL MEMBRANE EFFLUX PROTEIN-RELATED"/>
    <property type="match status" value="1"/>
</dbReference>
<evidence type="ECO:0000256" key="2">
    <source>
        <dbReference type="ARBA" id="ARBA00022475"/>
    </source>
</evidence>
<proteinExistence type="predicted"/>
<feature type="transmembrane region" description="Helical" evidence="6">
    <location>
        <begin position="140"/>
        <end position="160"/>
    </location>
</feature>
<evidence type="ECO:0000256" key="6">
    <source>
        <dbReference type="SAM" id="Phobius"/>
    </source>
</evidence>
<comment type="subcellular location">
    <subcellularLocation>
        <location evidence="1">Cell membrane</location>
        <topology evidence="1">Multi-pass membrane protein</topology>
    </subcellularLocation>
</comment>
<sequence>MLAFALIWTATSNGPATVAVVSTLAVVPRILLMLFGGALGDRHGPRRLLIATTAIQFVALVVLAGLSMVSSGVVFLAAAAGGTAVISAFQQPAAVVLPRLLITHEDQFARALARISGSLHAARILGVGVGGLAITALPLIAIFGASAAVVGLSLVVLCSIHPRSNHGRESATNSGASIWTALATGIKSVHELRIWPLLAAVALISAAVLPTVAVVMPSMARSHGWTAAQASLLEAGWATGTLVVTLLISYTGTIPKQIVPMVGGPSLICAALVALALPVSVPAAIALSVLTGVGTAIFTTHIAPTLLRMAPPDQLTRFQSLMAIVQLAPPALLNSPLAALSGTGRGSVALIITAGMAGAAAVTAARGLRRQKSADTPEERTAAPD</sequence>
<evidence type="ECO:0000313" key="8">
    <source>
        <dbReference type="Proteomes" id="UP000698222"/>
    </source>
</evidence>
<keyword evidence="5 6" id="KW-0472">Membrane</keyword>
<comment type="caution">
    <text evidence="7">The sequence shown here is derived from an EMBL/GenBank/DDBJ whole genome shotgun (WGS) entry which is preliminary data.</text>
</comment>
<evidence type="ECO:0000313" key="7">
    <source>
        <dbReference type="EMBL" id="MBP2411164.1"/>
    </source>
</evidence>
<protein>
    <recommendedName>
        <fullName evidence="9">MFS transporter</fullName>
    </recommendedName>
</protein>
<feature type="transmembrane region" description="Helical" evidence="6">
    <location>
        <begin position="283"/>
        <end position="307"/>
    </location>
</feature>
<dbReference type="Gene3D" id="1.20.1250.20">
    <property type="entry name" value="MFS general substrate transporter like domains"/>
    <property type="match status" value="2"/>
</dbReference>
<dbReference type="Pfam" id="PF07690">
    <property type="entry name" value="MFS_1"/>
    <property type="match status" value="1"/>
</dbReference>
<feature type="transmembrane region" description="Helical" evidence="6">
    <location>
        <begin position="258"/>
        <end position="277"/>
    </location>
</feature>